<accession>A0AA39GDI6</accession>
<feature type="compositionally biased region" description="Basic and acidic residues" evidence="1">
    <location>
        <begin position="94"/>
        <end position="115"/>
    </location>
</feature>
<feature type="region of interest" description="Disordered" evidence="1">
    <location>
        <begin position="485"/>
        <end position="531"/>
    </location>
</feature>
<feature type="compositionally biased region" description="Low complexity" evidence="1">
    <location>
        <begin position="414"/>
        <end position="431"/>
    </location>
</feature>
<organism evidence="2 3">
    <name type="scientific">Sarocladium strictum</name>
    <name type="common">Black bundle disease fungus</name>
    <name type="synonym">Acremonium strictum</name>
    <dbReference type="NCBI Taxonomy" id="5046"/>
    <lineage>
        <taxon>Eukaryota</taxon>
        <taxon>Fungi</taxon>
        <taxon>Dikarya</taxon>
        <taxon>Ascomycota</taxon>
        <taxon>Pezizomycotina</taxon>
        <taxon>Sordariomycetes</taxon>
        <taxon>Hypocreomycetidae</taxon>
        <taxon>Hypocreales</taxon>
        <taxon>Sarocladiaceae</taxon>
        <taxon>Sarocladium</taxon>
    </lineage>
</organism>
<name>A0AA39GDI6_SARSR</name>
<dbReference type="Proteomes" id="UP001175261">
    <property type="component" value="Unassembled WGS sequence"/>
</dbReference>
<reference evidence="2" key="1">
    <citation type="submission" date="2022-10" db="EMBL/GenBank/DDBJ databases">
        <title>Determination and structural analysis of whole genome sequence of Sarocladium strictum F4-1.</title>
        <authorList>
            <person name="Hu L."/>
            <person name="Jiang Y."/>
        </authorList>
    </citation>
    <scope>NUCLEOTIDE SEQUENCE</scope>
    <source>
        <strain evidence="2">F4-1</strain>
    </source>
</reference>
<feature type="compositionally biased region" description="Basic and acidic residues" evidence="1">
    <location>
        <begin position="501"/>
        <end position="516"/>
    </location>
</feature>
<keyword evidence="3" id="KW-1185">Reference proteome</keyword>
<comment type="caution">
    <text evidence="2">The sequence shown here is derived from an EMBL/GenBank/DDBJ whole genome shotgun (WGS) entry which is preliminary data.</text>
</comment>
<proteinExistence type="predicted"/>
<gene>
    <name evidence="2" type="ORF">NLU13_7818</name>
</gene>
<dbReference type="EMBL" id="JAPDFR010000007">
    <property type="protein sequence ID" value="KAK0385342.1"/>
    <property type="molecule type" value="Genomic_DNA"/>
</dbReference>
<evidence type="ECO:0000313" key="3">
    <source>
        <dbReference type="Proteomes" id="UP001175261"/>
    </source>
</evidence>
<feature type="region of interest" description="Disordered" evidence="1">
    <location>
        <begin position="399"/>
        <end position="439"/>
    </location>
</feature>
<protein>
    <submittedName>
        <fullName evidence="2">Uncharacterized protein</fullName>
    </submittedName>
</protein>
<evidence type="ECO:0000313" key="2">
    <source>
        <dbReference type="EMBL" id="KAK0385342.1"/>
    </source>
</evidence>
<sequence>MGPPPVHERQAVSPSVSTQGVETITDFISLVGKLCTENSYQELKALAEDNAKLRRDLYETETAYKKNVKEMGQQAQQWEIEKSKLETTIQEAAKQQERVTGEKRTADQKLSEEQKSVKSLKEQITKLDGDMRRWMQTSKKHEKESANRQNIITQTKEELKTAEREAKACKNQLQATAKEMASRNKALKAAEDKVSIFQSFIVELIPLGDARESISRILSQAFTASRDLFRAFLNRDLEQNLLKDSGLWAEVRDHGAIQRSIPLPATNSPLAKHMRVTAGLAIYANALKEFVFHPTYLSVGNTMGPFLNALLGADPDQDRFIRAALLKALPDQQKKCREQCTTRVVDSVITAVSGLIPPDQHGAFQSQLTHLTHELCEKWQTIQRLQERVQPIFALEDLDDWKPLPTTPPPPAPNDSATAAAQAGSRGQAQQPESQQPERALLSTTDVAKIIWPAFLATGLEQSGDGDEGPSDLVHHGYVLTRGDVENAANEEMPRRAQRKAFREAKPTGQKARRDSGIFLSSGASDPSDAK</sequence>
<dbReference type="AlphaFoldDB" id="A0AA39GDI6"/>
<evidence type="ECO:0000256" key="1">
    <source>
        <dbReference type="SAM" id="MobiDB-lite"/>
    </source>
</evidence>
<feature type="region of interest" description="Disordered" evidence="1">
    <location>
        <begin position="92"/>
        <end position="115"/>
    </location>
</feature>